<dbReference type="AlphaFoldDB" id="A0A918UQK6"/>
<dbReference type="InterPro" id="IPR007801">
    <property type="entry name" value="MbnB/TglH/ChrH"/>
</dbReference>
<sequence>MMSQSHLGYGLGLRSPHYGHFLNARPKSVDWLEIISDNYIRAHAGYHDMLCDLRTDYPIVMHGVGLSIGTTDPLDADYLSALKALADRVEAAWVSDHLCFTGINGQNSHDLLPIPYTEEALKHLIPRIHQVQAALGRELVLENASTYVEFDGATLSEAEFFAELHTRTGCGILLDINNVHVSSFNHGWDARGYIDAVPSAAIKQYHLAGHTDHGDYLFDTHNAPVADPVWALYDYARSVHGERATMIEWDADIPAFEVLEAELDKVRAR</sequence>
<dbReference type="SUPFAM" id="SSF51658">
    <property type="entry name" value="Xylose isomerase-like"/>
    <property type="match status" value="1"/>
</dbReference>
<organism evidence="1 2">
    <name type="scientific">Asticcacaulis endophyticus</name>
    <dbReference type="NCBI Taxonomy" id="1395890"/>
    <lineage>
        <taxon>Bacteria</taxon>
        <taxon>Pseudomonadati</taxon>
        <taxon>Pseudomonadota</taxon>
        <taxon>Alphaproteobacteria</taxon>
        <taxon>Caulobacterales</taxon>
        <taxon>Caulobacteraceae</taxon>
        <taxon>Asticcacaulis</taxon>
    </lineage>
</organism>
<dbReference type="InterPro" id="IPR036237">
    <property type="entry name" value="Xyl_isomerase-like_sf"/>
</dbReference>
<dbReference type="EMBL" id="BMZB01000001">
    <property type="protein sequence ID" value="GGZ28393.1"/>
    <property type="molecule type" value="Genomic_DNA"/>
</dbReference>
<gene>
    <name evidence="1" type="ORF">GCM10011273_12750</name>
</gene>
<dbReference type="PANTHER" id="PTHR42194">
    <property type="entry name" value="UPF0276 PROTEIN HI_1600"/>
    <property type="match status" value="1"/>
</dbReference>
<protein>
    <submittedName>
        <fullName evidence="1">UPF0276 protein</fullName>
    </submittedName>
</protein>
<dbReference type="Proteomes" id="UP000662572">
    <property type="component" value="Unassembled WGS sequence"/>
</dbReference>
<accession>A0A918UQK6</accession>
<keyword evidence="2" id="KW-1185">Reference proteome</keyword>
<evidence type="ECO:0000313" key="1">
    <source>
        <dbReference type="EMBL" id="GGZ28393.1"/>
    </source>
</evidence>
<dbReference type="NCBIfam" id="NF003818">
    <property type="entry name" value="PRK05409.1"/>
    <property type="match status" value="1"/>
</dbReference>
<name>A0A918UQK6_9CAUL</name>
<comment type="caution">
    <text evidence="1">The sequence shown here is derived from an EMBL/GenBank/DDBJ whole genome shotgun (WGS) entry which is preliminary data.</text>
</comment>
<proteinExistence type="predicted"/>
<reference evidence="1" key="1">
    <citation type="journal article" date="2014" name="Int. J. Syst. Evol. Microbiol.">
        <title>Complete genome sequence of Corynebacterium casei LMG S-19264T (=DSM 44701T), isolated from a smear-ripened cheese.</title>
        <authorList>
            <consortium name="US DOE Joint Genome Institute (JGI-PGF)"/>
            <person name="Walter F."/>
            <person name="Albersmeier A."/>
            <person name="Kalinowski J."/>
            <person name="Ruckert C."/>
        </authorList>
    </citation>
    <scope>NUCLEOTIDE SEQUENCE</scope>
    <source>
        <strain evidence="1">KCTC 32296</strain>
    </source>
</reference>
<dbReference type="Pfam" id="PF05114">
    <property type="entry name" value="MbnB_TglH_ChrH"/>
    <property type="match status" value="1"/>
</dbReference>
<evidence type="ECO:0000313" key="2">
    <source>
        <dbReference type="Proteomes" id="UP000662572"/>
    </source>
</evidence>
<reference evidence="1" key="2">
    <citation type="submission" date="2020-09" db="EMBL/GenBank/DDBJ databases">
        <authorList>
            <person name="Sun Q."/>
            <person name="Kim S."/>
        </authorList>
    </citation>
    <scope>NUCLEOTIDE SEQUENCE</scope>
    <source>
        <strain evidence="1">KCTC 32296</strain>
    </source>
</reference>
<dbReference type="PANTHER" id="PTHR42194:SF1">
    <property type="entry name" value="UPF0276 PROTEIN HI_1600"/>
    <property type="match status" value="1"/>
</dbReference>
<dbReference type="RefSeq" id="WP_189485543.1">
    <property type="nucleotide sequence ID" value="NZ_BMZB01000001.1"/>
</dbReference>
<dbReference type="Gene3D" id="3.20.20.150">
    <property type="entry name" value="Divalent-metal-dependent TIM barrel enzymes"/>
    <property type="match status" value="1"/>
</dbReference>